<accession>A0A846MNK4</accession>
<dbReference type="InterPro" id="IPR002763">
    <property type="entry name" value="DUF72"/>
</dbReference>
<dbReference type="PANTHER" id="PTHR30348:SF9">
    <property type="entry name" value="UPF0759 PROTEIN YECE"/>
    <property type="match status" value="1"/>
</dbReference>
<gene>
    <name evidence="1" type="ORF">FHS56_000476</name>
</gene>
<dbReference type="RefSeq" id="WP_166918273.1">
    <property type="nucleotide sequence ID" value="NZ_JAASRN010000001.1"/>
</dbReference>
<sequence>MEFGKVNDISSIDFSLPPDAAFNRYYLSKAAAAHTSTSWYVGCPIWVQKEWVGRWYPPQTPSQKYLEYYSRQFNTIELNSTHYALPASGTLQRWVEQSPEGFRFCPKVPQSISHQLNGPFLKKEIEAFAAFCSALGNRLGTPFMQLPPGFSTRDSSFLLRFLDLYPFDKLPLSIEFRHPSWFKYLSRTADKLHSYGAGLVITDVAGRRDVLHMGLSNHTAMIRFVGNDLHPTDYSRIDEWVERLAQWQAQGVKQVFFFVHEPDNVQAPELAAYLIHRLNQRLKLKLKEPQRFDTQQNLF</sequence>
<organism evidence="1 2">
    <name type="scientific">Thermonema lapsum</name>
    <dbReference type="NCBI Taxonomy" id="28195"/>
    <lineage>
        <taxon>Bacteria</taxon>
        <taxon>Pseudomonadati</taxon>
        <taxon>Bacteroidota</taxon>
        <taxon>Cytophagia</taxon>
        <taxon>Cytophagales</taxon>
        <taxon>Thermonemataceae</taxon>
        <taxon>Thermonema</taxon>
    </lineage>
</organism>
<dbReference type="Proteomes" id="UP000537126">
    <property type="component" value="Unassembled WGS sequence"/>
</dbReference>
<protein>
    <submittedName>
        <fullName evidence="1">Uncharacterized protein YecE (DUF72 family)</fullName>
    </submittedName>
</protein>
<dbReference type="AlphaFoldDB" id="A0A846MNK4"/>
<comment type="caution">
    <text evidence="1">The sequence shown here is derived from an EMBL/GenBank/DDBJ whole genome shotgun (WGS) entry which is preliminary data.</text>
</comment>
<proteinExistence type="predicted"/>
<keyword evidence="2" id="KW-1185">Reference proteome</keyword>
<dbReference type="Gene3D" id="3.20.20.410">
    <property type="entry name" value="Protein of unknown function UPF0759"/>
    <property type="match status" value="1"/>
</dbReference>
<dbReference type="SUPFAM" id="SSF117396">
    <property type="entry name" value="TM1631-like"/>
    <property type="match status" value="1"/>
</dbReference>
<evidence type="ECO:0000313" key="2">
    <source>
        <dbReference type="Proteomes" id="UP000537126"/>
    </source>
</evidence>
<dbReference type="PANTHER" id="PTHR30348">
    <property type="entry name" value="UNCHARACTERIZED PROTEIN YECE"/>
    <property type="match status" value="1"/>
</dbReference>
<evidence type="ECO:0000313" key="1">
    <source>
        <dbReference type="EMBL" id="NIK72990.1"/>
    </source>
</evidence>
<dbReference type="Pfam" id="PF01904">
    <property type="entry name" value="DUF72"/>
    <property type="match status" value="1"/>
</dbReference>
<dbReference type="InterPro" id="IPR036520">
    <property type="entry name" value="UPF0759_sf"/>
</dbReference>
<reference evidence="1 2" key="1">
    <citation type="submission" date="2020-03" db="EMBL/GenBank/DDBJ databases">
        <title>Genomic Encyclopedia of Type Strains, Phase IV (KMG-IV): sequencing the most valuable type-strain genomes for metagenomic binning, comparative biology and taxonomic classification.</title>
        <authorList>
            <person name="Goeker M."/>
        </authorList>
    </citation>
    <scope>NUCLEOTIDE SEQUENCE [LARGE SCALE GENOMIC DNA]</scope>
    <source>
        <strain evidence="1 2">DSM 5718</strain>
    </source>
</reference>
<dbReference type="EMBL" id="JAASRN010000001">
    <property type="protein sequence ID" value="NIK72990.1"/>
    <property type="molecule type" value="Genomic_DNA"/>
</dbReference>
<name>A0A846MNK4_9BACT</name>